<name>A0A2K1QK30_9PEZI</name>
<evidence type="ECO:0000256" key="1">
    <source>
        <dbReference type="SAM" id="MobiDB-lite"/>
    </source>
</evidence>
<organism evidence="2 3">
    <name type="scientific">Sphaceloma murrayae</name>
    <dbReference type="NCBI Taxonomy" id="2082308"/>
    <lineage>
        <taxon>Eukaryota</taxon>
        <taxon>Fungi</taxon>
        <taxon>Dikarya</taxon>
        <taxon>Ascomycota</taxon>
        <taxon>Pezizomycotina</taxon>
        <taxon>Dothideomycetes</taxon>
        <taxon>Dothideomycetidae</taxon>
        <taxon>Myriangiales</taxon>
        <taxon>Elsinoaceae</taxon>
        <taxon>Sphaceloma</taxon>
    </lineage>
</organism>
<keyword evidence="3" id="KW-1185">Reference proteome</keyword>
<comment type="caution">
    <text evidence="2">The sequence shown here is derived from an EMBL/GenBank/DDBJ whole genome shotgun (WGS) entry which is preliminary data.</text>
</comment>
<evidence type="ECO:0000313" key="3">
    <source>
        <dbReference type="Proteomes" id="UP000243797"/>
    </source>
</evidence>
<dbReference type="AlphaFoldDB" id="A0A2K1QK30"/>
<dbReference type="EMBL" id="NKHZ01000070">
    <property type="protein sequence ID" value="PNS15506.1"/>
    <property type="molecule type" value="Genomic_DNA"/>
</dbReference>
<dbReference type="InParanoid" id="A0A2K1QK30"/>
<dbReference type="Proteomes" id="UP000243797">
    <property type="component" value="Unassembled WGS sequence"/>
</dbReference>
<dbReference type="OrthoDB" id="3944544at2759"/>
<reference evidence="2 3" key="1">
    <citation type="submission" date="2017-06" db="EMBL/GenBank/DDBJ databases">
        <title>Draft genome sequence of a variant of Elsinoe murrayae.</title>
        <authorList>
            <person name="Cheng Q."/>
        </authorList>
    </citation>
    <scope>NUCLEOTIDE SEQUENCE [LARGE SCALE GENOMIC DNA]</scope>
    <source>
        <strain evidence="2 3">CQ-2017a</strain>
    </source>
</reference>
<sequence>MSPSPGYPGPGYQWPIDASVKGFVCITPPKGKWSASSRLENCCAGSLTSVTNATTPDDISYPATCVSWCLVNATSVLPPLPDGHDMPADDFFKCMNPDPSDWEVSSSGYVYAEQDRDLLCDWVNDNDAKAEWQDEYDRRISVISLAAKTMSGNWAKPTDASASSNASSPENSTSTTTTTSSRVSFTLPPNTATGSVFAASTATASAGSAKVGSAGVGAGRVLMVLPLVLSGMVLAL</sequence>
<evidence type="ECO:0000313" key="2">
    <source>
        <dbReference type="EMBL" id="PNS15506.1"/>
    </source>
</evidence>
<proteinExistence type="predicted"/>
<feature type="compositionally biased region" description="Low complexity" evidence="1">
    <location>
        <begin position="158"/>
        <end position="185"/>
    </location>
</feature>
<protein>
    <submittedName>
        <fullName evidence="2">Uncharacterized protein</fullName>
    </submittedName>
</protein>
<feature type="region of interest" description="Disordered" evidence="1">
    <location>
        <begin position="154"/>
        <end position="185"/>
    </location>
</feature>
<gene>
    <name evidence="2" type="ORF">CAC42_765</name>
</gene>
<accession>A0A2K1QK30</accession>